<feature type="transmembrane region" description="Helical" evidence="6">
    <location>
        <begin position="186"/>
        <end position="208"/>
    </location>
</feature>
<feature type="transmembrane region" description="Helical" evidence="6">
    <location>
        <begin position="451"/>
        <end position="468"/>
    </location>
</feature>
<feature type="transmembrane region" description="Helical" evidence="6">
    <location>
        <begin position="124"/>
        <end position="143"/>
    </location>
</feature>
<dbReference type="PANTHER" id="PTHR30250:SF11">
    <property type="entry name" value="O-ANTIGEN TRANSPORTER-RELATED"/>
    <property type="match status" value="1"/>
</dbReference>
<comment type="caution">
    <text evidence="7">The sequence shown here is derived from an EMBL/GenBank/DDBJ whole genome shotgun (WGS) entry which is preliminary data.</text>
</comment>
<evidence type="ECO:0000256" key="2">
    <source>
        <dbReference type="ARBA" id="ARBA00022475"/>
    </source>
</evidence>
<evidence type="ECO:0000313" key="7">
    <source>
        <dbReference type="EMBL" id="TMQ64247.1"/>
    </source>
</evidence>
<evidence type="ECO:0000256" key="3">
    <source>
        <dbReference type="ARBA" id="ARBA00022692"/>
    </source>
</evidence>
<reference evidence="7 8" key="1">
    <citation type="journal article" date="2019" name="Nat. Microbiol.">
        <title>Mediterranean grassland soil C-N compound turnover is dependent on rainfall and depth, and is mediated by genomically divergent microorganisms.</title>
        <authorList>
            <person name="Diamond S."/>
            <person name="Andeer P.F."/>
            <person name="Li Z."/>
            <person name="Crits-Christoph A."/>
            <person name="Burstein D."/>
            <person name="Anantharaman K."/>
            <person name="Lane K.R."/>
            <person name="Thomas B.C."/>
            <person name="Pan C."/>
            <person name="Northen T.R."/>
            <person name="Banfield J.F."/>
        </authorList>
    </citation>
    <scope>NUCLEOTIDE SEQUENCE [LARGE SCALE GENOMIC DNA]</scope>
    <source>
        <strain evidence="7">WS_9</strain>
    </source>
</reference>
<dbReference type="Proteomes" id="UP000317691">
    <property type="component" value="Unassembled WGS sequence"/>
</dbReference>
<dbReference type="PANTHER" id="PTHR30250">
    <property type="entry name" value="PST FAMILY PREDICTED COLANIC ACID TRANSPORTER"/>
    <property type="match status" value="1"/>
</dbReference>
<feature type="transmembrane region" description="Helical" evidence="6">
    <location>
        <begin position="155"/>
        <end position="180"/>
    </location>
</feature>
<evidence type="ECO:0000256" key="6">
    <source>
        <dbReference type="SAM" id="Phobius"/>
    </source>
</evidence>
<proteinExistence type="predicted"/>
<feature type="transmembrane region" description="Helical" evidence="6">
    <location>
        <begin position="424"/>
        <end position="445"/>
    </location>
</feature>
<dbReference type="AlphaFoldDB" id="A0A538TKU3"/>
<feature type="transmembrane region" description="Helical" evidence="6">
    <location>
        <begin position="365"/>
        <end position="384"/>
    </location>
</feature>
<organism evidence="7 8">
    <name type="scientific">Eiseniibacteriota bacterium</name>
    <dbReference type="NCBI Taxonomy" id="2212470"/>
    <lineage>
        <taxon>Bacteria</taxon>
        <taxon>Candidatus Eiseniibacteriota</taxon>
    </lineage>
</organism>
<evidence type="ECO:0000256" key="5">
    <source>
        <dbReference type="ARBA" id="ARBA00023136"/>
    </source>
</evidence>
<keyword evidence="4 6" id="KW-1133">Transmembrane helix</keyword>
<feature type="transmembrane region" description="Helical" evidence="6">
    <location>
        <begin position="21"/>
        <end position="40"/>
    </location>
</feature>
<accession>A0A538TKU3</accession>
<dbReference type="InterPro" id="IPR050833">
    <property type="entry name" value="Poly_Biosynth_Transport"/>
</dbReference>
<evidence type="ECO:0000313" key="8">
    <source>
        <dbReference type="Proteomes" id="UP000317691"/>
    </source>
</evidence>
<sequence>MPEESKGEFKFLLKHSSVYGIGNLLSKAVGFILLPLYTRYLTPTDYGILELIDVTAGMIGIIIGLGVAEAVSRFYYEPTALQERNRVVSTAYWVATALTGAGAFVASLFAVPLAGLALDSSKSAPLLLVSFAALAIGVIVDIGQLNLRLQYKSMVFNAISILSLVLGVTLNVVFIVAFHWGVMGILLSSLVTRIIIGLPLTVWTLTRTGLGLDWPLAKQMVRFGAPLVPSSLASTLVNYSDRYFIKHFASIADAGIWGLANKMGTAIHMLITSPFIMTFLPRRFEIVKRADAPETFARVGEYFFLAITTCGLFVVLFVDEILLVMTTPGFYSAGALVPWIVLSMVLFGMKYHFEFGILYAKKTHHYAVINMATAVLHVTLNLILVRAYGVFGAALAAVGTVSFNTVAVYVAGQRLYAIPFDFGRQFRVAGIAALLFFASRLIHFPRLAETVVFKGGLFLAFPVLLFLTRAISREDVGRAGSFVARRLGLERQ</sequence>
<keyword evidence="3 6" id="KW-0812">Transmembrane</keyword>
<evidence type="ECO:0000256" key="4">
    <source>
        <dbReference type="ARBA" id="ARBA00022989"/>
    </source>
</evidence>
<dbReference type="Pfam" id="PF01943">
    <property type="entry name" value="Polysacc_synt"/>
    <property type="match status" value="1"/>
</dbReference>
<dbReference type="InterPro" id="IPR002797">
    <property type="entry name" value="Polysacc_synth"/>
</dbReference>
<feature type="transmembrane region" description="Helical" evidence="6">
    <location>
        <begin position="302"/>
        <end position="324"/>
    </location>
</feature>
<evidence type="ECO:0000256" key="1">
    <source>
        <dbReference type="ARBA" id="ARBA00004651"/>
    </source>
</evidence>
<dbReference type="EMBL" id="VBOZ01000025">
    <property type="protein sequence ID" value="TMQ64247.1"/>
    <property type="molecule type" value="Genomic_DNA"/>
</dbReference>
<protein>
    <submittedName>
        <fullName evidence="7">Uncharacterized protein</fullName>
    </submittedName>
</protein>
<comment type="subcellular location">
    <subcellularLocation>
        <location evidence="1">Cell membrane</location>
        <topology evidence="1">Multi-pass membrane protein</topology>
    </subcellularLocation>
</comment>
<keyword evidence="5 6" id="KW-0472">Membrane</keyword>
<feature type="transmembrane region" description="Helical" evidence="6">
    <location>
        <begin position="390"/>
        <end position="412"/>
    </location>
</feature>
<dbReference type="GO" id="GO:0005886">
    <property type="term" value="C:plasma membrane"/>
    <property type="evidence" value="ECO:0007669"/>
    <property type="project" value="UniProtKB-SubCell"/>
</dbReference>
<keyword evidence="2" id="KW-1003">Cell membrane</keyword>
<feature type="transmembrane region" description="Helical" evidence="6">
    <location>
        <begin position="92"/>
        <end position="118"/>
    </location>
</feature>
<gene>
    <name evidence="7" type="ORF">E6K79_08185</name>
</gene>
<feature type="transmembrane region" description="Helical" evidence="6">
    <location>
        <begin position="259"/>
        <end position="281"/>
    </location>
</feature>
<name>A0A538TKU3_UNCEI</name>
<feature type="transmembrane region" description="Helical" evidence="6">
    <location>
        <begin position="46"/>
        <end position="71"/>
    </location>
</feature>
<feature type="transmembrane region" description="Helical" evidence="6">
    <location>
        <begin position="330"/>
        <end position="353"/>
    </location>
</feature>